<proteinExistence type="predicted"/>
<feature type="non-terminal residue" evidence="1">
    <location>
        <position position="1"/>
    </location>
</feature>
<name>A0A6A5ADL6_APHAT</name>
<evidence type="ECO:0008006" key="3">
    <source>
        <dbReference type="Google" id="ProtNLM"/>
    </source>
</evidence>
<dbReference type="InterPro" id="IPR011009">
    <property type="entry name" value="Kinase-like_dom_sf"/>
</dbReference>
<dbReference type="EMBL" id="VJMI01001751">
    <property type="protein sequence ID" value="KAF0775328.1"/>
    <property type="molecule type" value="Genomic_DNA"/>
</dbReference>
<dbReference type="SUPFAM" id="SSF56112">
    <property type="entry name" value="Protein kinase-like (PK-like)"/>
    <property type="match status" value="1"/>
</dbReference>
<accession>A0A6A5ADL6</accession>
<reference evidence="1 2" key="1">
    <citation type="submission" date="2019-06" db="EMBL/GenBank/DDBJ databases">
        <title>Genomics analysis of Aphanomyces spp. identifies a new class of oomycete effector associated with host adaptation.</title>
        <authorList>
            <person name="Gaulin E."/>
        </authorList>
    </citation>
    <scope>NUCLEOTIDE SEQUENCE [LARGE SCALE GENOMIC DNA]</scope>
    <source>
        <strain evidence="1 2">E</strain>
    </source>
</reference>
<sequence length="78" mass="8449">VVTDAGKQLTLKLLVADPADRLTAAEVLEDPWMTADESDLDLPGVLETLRSSMGMLSMSELDQVDDMTLDLELCAPLD</sequence>
<evidence type="ECO:0000313" key="2">
    <source>
        <dbReference type="Proteomes" id="UP000469452"/>
    </source>
</evidence>
<protein>
    <recommendedName>
        <fullName evidence="3">Protein kinase domain-containing protein</fullName>
    </recommendedName>
</protein>
<dbReference type="Proteomes" id="UP000469452">
    <property type="component" value="Unassembled WGS sequence"/>
</dbReference>
<dbReference type="AlphaFoldDB" id="A0A6A5ADL6"/>
<gene>
    <name evidence="1" type="ORF">AaE_000972</name>
</gene>
<comment type="caution">
    <text evidence="1">The sequence shown here is derived from an EMBL/GenBank/DDBJ whole genome shotgun (WGS) entry which is preliminary data.</text>
</comment>
<dbReference type="VEuPathDB" id="FungiDB:H257_13346"/>
<organism evidence="1 2">
    <name type="scientific">Aphanomyces astaci</name>
    <name type="common">Crayfish plague agent</name>
    <dbReference type="NCBI Taxonomy" id="112090"/>
    <lineage>
        <taxon>Eukaryota</taxon>
        <taxon>Sar</taxon>
        <taxon>Stramenopiles</taxon>
        <taxon>Oomycota</taxon>
        <taxon>Saprolegniomycetes</taxon>
        <taxon>Saprolegniales</taxon>
        <taxon>Verrucalvaceae</taxon>
        <taxon>Aphanomyces</taxon>
    </lineage>
</organism>
<evidence type="ECO:0000313" key="1">
    <source>
        <dbReference type="EMBL" id="KAF0775328.1"/>
    </source>
</evidence>
<dbReference type="Gene3D" id="1.10.510.10">
    <property type="entry name" value="Transferase(Phosphotransferase) domain 1"/>
    <property type="match status" value="1"/>
</dbReference>